<dbReference type="InterPro" id="IPR014729">
    <property type="entry name" value="Rossmann-like_a/b/a_fold"/>
</dbReference>
<dbReference type="EMBL" id="AZFJ01000007">
    <property type="protein sequence ID" value="KRL88142.1"/>
    <property type="molecule type" value="Genomic_DNA"/>
</dbReference>
<dbReference type="Proteomes" id="UP000051922">
    <property type="component" value="Unassembled WGS sequence"/>
</dbReference>
<name>A0A0R1U500_9LACO</name>
<protein>
    <recommendedName>
        <fullName evidence="1">Electron transfer flavoprotein small subunit</fullName>
    </recommendedName>
</protein>
<dbReference type="InterPro" id="IPR033948">
    <property type="entry name" value="ETF_beta_N"/>
</dbReference>
<dbReference type="InterPro" id="IPR014730">
    <property type="entry name" value="ETF_a/b_N"/>
</dbReference>
<dbReference type="Gene3D" id="3.40.50.620">
    <property type="entry name" value="HUPs"/>
    <property type="match status" value="1"/>
</dbReference>
<dbReference type="RefSeq" id="WP_054649459.1">
    <property type="nucleotide sequence ID" value="NZ_AZFJ01000007.1"/>
</dbReference>
<keyword evidence="4" id="KW-1185">Reference proteome</keyword>
<accession>A0A0R1U500</accession>
<dbReference type="PIRSF" id="PIRSF000090">
    <property type="entry name" value="Beta-ETF"/>
    <property type="match status" value="1"/>
</dbReference>
<feature type="domain" description="Electron transfer flavoprotein alpha/beta-subunit N-terminal" evidence="2">
    <location>
        <begin position="22"/>
        <end position="213"/>
    </location>
</feature>
<gene>
    <name evidence="3" type="ORF">FC50_GL000338</name>
</gene>
<evidence type="ECO:0000256" key="1">
    <source>
        <dbReference type="ARBA" id="ARBA00042002"/>
    </source>
</evidence>
<evidence type="ECO:0000259" key="2">
    <source>
        <dbReference type="SMART" id="SM00893"/>
    </source>
</evidence>
<dbReference type="AlphaFoldDB" id="A0A0R1U500"/>
<evidence type="ECO:0000313" key="3">
    <source>
        <dbReference type="EMBL" id="KRL88142.1"/>
    </source>
</evidence>
<evidence type="ECO:0000313" key="4">
    <source>
        <dbReference type="Proteomes" id="UP000051922"/>
    </source>
</evidence>
<dbReference type="PATRIC" id="fig|1423783.4.peg.349"/>
<dbReference type="SUPFAM" id="SSF52402">
    <property type="entry name" value="Adenine nucleotide alpha hydrolases-like"/>
    <property type="match status" value="1"/>
</dbReference>
<dbReference type="PANTHER" id="PTHR21294">
    <property type="entry name" value="ELECTRON TRANSFER FLAVOPROTEIN BETA-SUBUNIT"/>
    <property type="match status" value="1"/>
</dbReference>
<dbReference type="CDD" id="cd01714">
    <property type="entry name" value="ETF_beta"/>
    <property type="match status" value="1"/>
</dbReference>
<dbReference type="OrthoDB" id="9804960at2"/>
<reference evidence="3 4" key="1">
    <citation type="journal article" date="2015" name="Genome Announc.">
        <title>Expanding the biotechnology potential of lactobacilli through comparative genomics of 213 strains and associated genera.</title>
        <authorList>
            <person name="Sun Z."/>
            <person name="Harris H.M."/>
            <person name="McCann A."/>
            <person name="Guo C."/>
            <person name="Argimon S."/>
            <person name="Zhang W."/>
            <person name="Yang X."/>
            <person name="Jeffery I.B."/>
            <person name="Cooney J.C."/>
            <person name="Kagawa T.F."/>
            <person name="Liu W."/>
            <person name="Song Y."/>
            <person name="Salvetti E."/>
            <person name="Wrobel A."/>
            <person name="Rasinkangas P."/>
            <person name="Parkhill J."/>
            <person name="Rea M.C."/>
            <person name="O'Sullivan O."/>
            <person name="Ritari J."/>
            <person name="Douillard F.P."/>
            <person name="Paul Ross R."/>
            <person name="Yang R."/>
            <person name="Briner A.E."/>
            <person name="Felis G.E."/>
            <person name="de Vos W.M."/>
            <person name="Barrangou R."/>
            <person name="Klaenhammer T.R."/>
            <person name="Caufield P.W."/>
            <person name="Cui Y."/>
            <person name="Zhang H."/>
            <person name="O'Toole P.W."/>
        </authorList>
    </citation>
    <scope>NUCLEOTIDE SEQUENCE [LARGE SCALE GENOMIC DNA]</scope>
    <source>
        <strain evidence="3 4">DSM 15945</strain>
    </source>
</reference>
<dbReference type="GO" id="GO:0009055">
    <property type="term" value="F:electron transfer activity"/>
    <property type="evidence" value="ECO:0007669"/>
    <property type="project" value="InterPro"/>
</dbReference>
<dbReference type="InterPro" id="IPR012255">
    <property type="entry name" value="ETF_b"/>
</dbReference>
<dbReference type="SMART" id="SM00893">
    <property type="entry name" value="ETF"/>
    <property type="match status" value="1"/>
</dbReference>
<organism evidence="3 4">
    <name type="scientific">Lacticaseibacillus pantheris DSM 15945 = JCM 12539 = NBRC 106106</name>
    <dbReference type="NCBI Taxonomy" id="1423783"/>
    <lineage>
        <taxon>Bacteria</taxon>
        <taxon>Bacillati</taxon>
        <taxon>Bacillota</taxon>
        <taxon>Bacilli</taxon>
        <taxon>Lactobacillales</taxon>
        <taxon>Lactobacillaceae</taxon>
        <taxon>Lacticaseibacillus</taxon>
    </lineage>
</organism>
<comment type="caution">
    <text evidence="3">The sequence shown here is derived from an EMBL/GenBank/DDBJ whole genome shotgun (WGS) entry which is preliminary data.</text>
</comment>
<sequence>MKIVVCIKQVPESNNVKFDPVTHNLVRSGTTGRINPFDKNAIEAALQLRDAIGGSVSVLTMGPPAATEALRDGLAMGADDGYLLSSRAFGGADTLATGYTVAAAINKIGGVDLTLFGRQAVDADTGQVGPITAELLGVPQATFVNKITPDATGGLTVQRDLDDRTQTVALTTPAVITVRSEINHPRYETPVNIQDSFTKTITTWTEQDLNLDPDRIGLAGSPTVVTKVYAPTPTQRATRPLTGTPDEAVDQLIAQLQRQNLI</sequence>
<dbReference type="PANTHER" id="PTHR21294:SF17">
    <property type="entry name" value="PROTEIN FIXA"/>
    <property type="match status" value="1"/>
</dbReference>
<dbReference type="STRING" id="1423783.FC50_GL000338"/>
<dbReference type="Pfam" id="PF01012">
    <property type="entry name" value="ETF"/>
    <property type="match status" value="1"/>
</dbReference>
<proteinExistence type="predicted"/>